<dbReference type="InterPro" id="IPR016187">
    <property type="entry name" value="CTDL_fold"/>
</dbReference>
<dbReference type="InterPro" id="IPR005532">
    <property type="entry name" value="SUMF_dom"/>
</dbReference>
<dbReference type="EMBL" id="BIFR01000001">
    <property type="protein sequence ID" value="GCE13569.1"/>
    <property type="molecule type" value="Genomic_DNA"/>
</dbReference>
<keyword evidence="3" id="KW-1185">Reference proteome</keyword>
<evidence type="ECO:0000313" key="2">
    <source>
        <dbReference type="EMBL" id="GCE13569.1"/>
    </source>
</evidence>
<protein>
    <recommendedName>
        <fullName evidence="1">Sulfatase-modifying factor enzyme-like domain-containing protein</fullName>
    </recommendedName>
</protein>
<reference evidence="3" key="1">
    <citation type="submission" date="2018-12" db="EMBL/GenBank/DDBJ databases">
        <title>Tengunoibacter tsumagoiensis gen. nov., sp. nov., Dictyobacter kobayashii sp. nov., D. alpinus sp. nov., and D. joshuensis sp. nov. and description of Dictyobacteraceae fam. nov. within the order Ktedonobacterales isolated from Tengu-no-mugimeshi.</title>
        <authorList>
            <person name="Wang C.M."/>
            <person name="Zheng Y."/>
            <person name="Sakai Y."/>
            <person name="Toyoda A."/>
            <person name="Minakuchi Y."/>
            <person name="Abe K."/>
            <person name="Yokota A."/>
            <person name="Yabe S."/>
        </authorList>
    </citation>
    <scope>NUCLEOTIDE SEQUENCE [LARGE SCALE GENOMIC DNA]</scope>
    <source>
        <strain evidence="3">Uno3</strain>
    </source>
</reference>
<dbReference type="InterPro" id="IPR042095">
    <property type="entry name" value="SUMF_sf"/>
</dbReference>
<gene>
    <name evidence="2" type="ORF">KTT_34280</name>
</gene>
<feature type="domain" description="Sulfatase-modifying factor enzyme-like" evidence="1">
    <location>
        <begin position="157"/>
        <end position="248"/>
    </location>
</feature>
<sequence>MENSMKTLLPAWEAWDHFSTVECERVAEVILNKVPPSFQYEQLTTFALGDQRHRILVFTWTPPASREEQGPLRFAFLPGGQATLGYDRTHPFIPTAAQAESWQKETIERGYTNDSLDVFLDRILTPFRQVEIPPLLMQMSPSDGDAPPILVNGRLTPQRSVSLQRVRETVLADGFRLPTSDEWEYACGAGTRALFRWGDITPNHRPVRFRPFSQSWEEFLSGLPWRDYVQPNAFGLQFSQNGYQWEMCQEIDMMRAGDGGIATHLGAGILAEWLPLATSFVTKLSDFELRRQMFSEGYFRRVYPL</sequence>
<accession>A0A402A3E7</accession>
<name>A0A402A3E7_9CHLR</name>
<evidence type="ECO:0000313" key="3">
    <source>
        <dbReference type="Proteomes" id="UP000287352"/>
    </source>
</evidence>
<comment type="caution">
    <text evidence="2">The sequence shown here is derived from an EMBL/GenBank/DDBJ whole genome shotgun (WGS) entry which is preliminary data.</text>
</comment>
<evidence type="ECO:0000259" key="1">
    <source>
        <dbReference type="Pfam" id="PF03781"/>
    </source>
</evidence>
<dbReference type="Gene3D" id="3.90.1580.10">
    <property type="entry name" value="paralog of FGE (formylglycine-generating enzyme)"/>
    <property type="match status" value="1"/>
</dbReference>
<dbReference type="AlphaFoldDB" id="A0A402A3E7"/>
<dbReference type="Proteomes" id="UP000287352">
    <property type="component" value="Unassembled WGS sequence"/>
</dbReference>
<dbReference type="Pfam" id="PF03781">
    <property type="entry name" value="FGE-sulfatase"/>
    <property type="match status" value="1"/>
</dbReference>
<organism evidence="2 3">
    <name type="scientific">Tengunoibacter tsumagoiensis</name>
    <dbReference type="NCBI Taxonomy" id="2014871"/>
    <lineage>
        <taxon>Bacteria</taxon>
        <taxon>Bacillati</taxon>
        <taxon>Chloroflexota</taxon>
        <taxon>Ktedonobacteria</taxon>
        <taxon>Ktedonobacterales</taxon>
        <taxon>Dictyobacteraceae</taxon>
        <taxon>Tengunoibacter</taxon>
    </lineage>
</organism>
<proteinExistence type="predicted"/>
<dbReference type="SUPFAM" id="SSF56436">
    <property type="entry name" value="C-type lectin-like"/>
    <property type="match status" value="1"/>
</dbReference>